<reference evidence="5" key="2">
    <citation type="journal article" date="2003" name="Microbiol. Mol. Biol. Rev.">
        <title>Two families of mechanosensitive channel proteins.</title>
        <authorList>
            <person name="Pivetti C.D."/>
            <person name="Yen M.R."/>
            <person name="Miller S."/>
            <person name="Busch W."/>
            <person name="Tseng Y.H."/>
            <person name="Booth I.R."/>
            <person name="Saier M.H. Jr."/>
        </authorList>
    </citation>
    <scope>NUCLEOTIDE SEQUENCE</scope>
</reference>
<dbReference type="Proteomes" id="UP000675920">
    <property type="component" value="Unplaced"/>
</dbReference>
<feature type="transmembrane region" description="Helical" evidence="2">
    <location>
        <begin position="135"/>
        <end position="154"/>
    </location>
</feature>
<feature type="transmembrane region" description="Helical" evidence="2">
    <location>
        <begin position="12"/>
        <end position="31"/>
    </location>
</feature>
<reference evidence="5" key="1">
    <citation type="journal article" date="2001" name="Cell. Physiol. Biochem.">
        <title>Mechanosensitive channels in prokaryotes.</title>
        <authorList>
            <person name="Martinac B."/>
        </authorList>
    </citation>
    <scope>NUCLEOTIDE SEQUENCE</scope>
</reference>
<feature type="domain" description="Mechanosensitive ion channel MscS" evidence="3">
    <location>
        <begin position="184"/>
        <end position="250"/>
    </location>
</feature>
<dbReference type="InterPro" id="IPR006685">
    <property type="entry name" value="MscS_channel_2nd"/>
</dbReference>
<name>A0A8B6XBQ8_9BURK</name>
<reference evidence="5" key="4">
    <citation type="journal article" date="2012" name="ChemBioChem">
        <title>The mechanosensitive channel of small conductance (MscS) superfamily: not just mechanosensitive channels anymore.</title>
        <authorList>
            <person name="Malcolm H.R."/>
            <person name="Maurer J.A."/>
        </authorList>
    </citation>
    <scope>NUCLEOTIDE SEQUENCE</scope>
</reference>
<dbReference type="SUPFAM" id="SSF50182">
    <property type="entry name" value="Sm-like ribonucleoproteins"/>
    <property type="match status" value="1"/>
</dbReference>
<dbReference type="Pfam" id="PF00924">
    <property type="entry name" value="MS_channel_2nd"/>
    <property type="match status" value="1"/>
</dbReference>
<sequence length="396" mass="43027">MPTLSSLSRHDPWIATLIAAGIALAVAFIVFKLGDAVIRRAVARSPVAQSVARSARHPAAWALPVAALEFVFHAAPDSLDGIETVRHASSVLLIGAVTWLLVRCVRGFAAGVIGAHPSDVADNLNLRRLATQTRVLARTAMFAIGLIGTALICMTFPSVRQIGASLLASAGVAGLIAGIAARPVLGNLIAGLQIGLAQPIRLDDVVIVEGEWGWIEEITGTYVVVRLWDQRRLVVPLQWWIEHPFQNWTRNSSELIGTVFLWVDYRMPLDPLRAELKAACEASPDWDGRVALLQVTEAGDRAMQLRCLVSAASSPRAWDLRCHVRERLLVFMQRDWPQYLPRLRAEMNMPERDGLAAPSPAAPARGITGTEMEAPQRVPAHAPEVRADRLAPSAPS</sequence>
<organism evidence="4 5">
    <name type="scientific">Derxia gummosa DSM 723</name>
    <dbReference type="NCBI Taxonomy" id="1121388"/>
    <lineage>
        <taxon>Bacteria</taxon>
        <taxon>Pseudomonadati</taxon>
        <taxon>Pseudomonadota</taxon>
        <taxon>Betaproteobacteria</taxon>
        <taxon>Burkholderiales</taxon>
        <taxon>Alcaligenaceae</taxon>
        <taxon>Derxia</taxon>
    </lineage>
</organism>
<dbReference type="OrthoDB" id="9792218at2"/>
<evidence type="ECO:0000313" key="5">
    <source>
        <dbReference type="RefSeq" id="WP_084545353.1"/>
    </source>
</evidence>
<dbReference type="GO" id="GO:0016020">
    <property type="term" value="C:membrane"/>
    <property type="evidence" value="ECO:0007669"/>
    <property type="project" value="InterPro"/>
</dbReference>
<keyword evidence="2" id="KW-1133">Transmembrane helix</keyword>
<evidence type="ECO:0000256" key="1">
    <source>
        <dbReference type="SAM" id="MobiDB-lite"/>
    </source>
</evidence>
<evidence type="ECO:0000256" key="2">
    <source>
        <dbReference type="SAM" id="Phobius"/>
    </source>
</evidence>
<proteinExistence type="predicted"/>
<protein>
    <submittedName>
        <fullName evidence="5">Mechanosensitive ion channel family protein</fullName>
    </submittedName>
</protein>
<evidence type="ECO:0000313" key="4">
    <source>
        <dbReference type="Proteomes" id="UP000675920"/>
    </source>
</evidence>
<dbReference type="GO" id="GO:0008381">
    <property type="term" value="F:mechanosensitive monoatomic ion channel activity"/>
    <property type="evidence" value="ECO:0007669"/>
    <property type="project" value="UniProtKB-ARBA"/>
</dbReference>
<reference evidence="5" key="5">
    <citation type="submission" date="2025-08" db="UniProtKB">
        <authorList>
            <consortium name="RefSeq"/>
        </authorList>
    </citation>
    <scope>IDENTIFICATION</scope>
</reference>
<accession>A0A8B6XBQ8</accession>
<dbReference type="AlphaFoldDB" id="A0A8B6XBQ8"/>
<dbReference type="RefSeq" id="WP_084545353.1">
    <property type="nucleotide sequence ID" value="NZ_KI519499.1"/>
</dbReference>
<feature type="transmembrane region" description="Helical" evidence="2">
    <location>
        <begin position="166"/>
        <end position="185"/>
    </location>
</feature>
<evidence type="ECO:0000259" key="3">
    <source>
        <dbReference type="Pfam" id="PF00924"/>
    </source>
</evidence>
<feature type="transmembrane region" description="Helical" evidence="2">
    <location>
        <begin position="91"/>
        <end position="115"/>
    </location>
</feature>
<feature type="region of interest" description="Disordered" evidence="1">
    <location>
        <begin position="352"/>
        <end position="396"/>
    </location>
</feature>
<keyword evidence="2" id="KW-0812">Transmembrane</keyword>
<reference evidence="5" key="3">
    <citation type="journal article" date="2011" name="Structure">
        <title>Mechanosensitive channels: what can they do and how do they do it?</title>
        <authorList>
            <person name="Haswell E.S."/>
            <person name="Phillips R."/>
            <person name="Rees D.C."/>
        </authorList>
    </citation>
    <scope>NUCLEOTIDE SEQUENCE</scope>
</reference>
<keyword evidence="4" id="KW-1185">Reference proteome</keyword>
<dbReference type="InterPro" id="IPR010920">
    <property type="entry name" value="LSM_dom_sf"/>
</dbReference>
<dbReference type="Gene3D" id="1.10.287.1260">
    <property type="match status" value="1"/>
</dbReference>
<dbReference type="PANTHER" id="PTHR30566">
    <property type="entry name" value="YNAI-RELATED MECHANOSENSITIVE ION CHANNEL"/>
    <property type="match status" value="1"/>
</dbReference>
<dbReference type="PANTHER" id="PTHR30566:SF25">
    <property type="entry name" value="INNER MEMBRANE PROTEIN"/>
    <property type="match status" value="1"/>
</dbReference>
<keyword evidence="2" id="KW-0472">Membrane</keyword>